<accession>A0A3N4LBD4</accession>
<reference evidence="2 3" key="1">
    <citation type="journal article" date="2018" name="Nat. Ecol. Evol.">
        <title>Pezizomycetes genomes reveal the molecular basis of ectomycorrhizal truffle lifestyle.</title>
        <authorList>
            <person name="Murat C."/>
            <person name="Payen T."/>
            <person name="Noel B."/>
            <person name="Kuo A."/>
            <person name="Morin E."/>
            <person name="Chen J."/>
            <person name="Kohler A."/>
            <person name="Krizsan K."/>
            <person name="Balestrini R."/>
            <person name="Da Silva C."/>
            <person name="Montanini B."/>
            <person name="Hainaut M."/>
            <person name="Levati E."/>
            <person name="Barry K.W."/>
            <person name="Belfiori B."/>
            <person name="Cichocki N."/>
            <person name="Clum A."/>
            <person name="Dockter R.B."/>
            <person name="Fauchery L."/>
            <person name="Guy J."/>
            <person name="Iotti M."/>
            <person name="Le Tacon F."/>
            <person name="Lindquist E.A."/>
            <person name="Lipzen A."/>
            <person name="Malagnac F."/>
            <person name="Mello A."/>
            <person name="Molinier V."/>
            <person name="Miyauchi S."/>
            <person name="Poulain J."/>
            <person name="Riccioni C."/>
            <person name="Rubini A."/>
            <person name="Sitrit Y."/>
            <person name="Splivallo R."/>
            <person name="Traeger S."/>
            <person name="Wang M."/>
            <person name="Zifcakova L."/>
            <person name="Wipf D."/>
            <person name="Zambonelli A."/>
            <person name="Paolocci F."/>
            <person name="Nowrousian M."/>
            <person name="Ottonello S."/>
            <person name="Baldrian P."/>
            <person name="Spatafora J.W."/>
            <person name="Henrissat B."/>
            <person name="Nagy L.G."/>
            <person name="Aury J.M."/>
            <person name="Wincker P."/>
            <person name="Grigoriev I.V."/>
            <person name="Bonfante P."/>
            <person name="Martin F.M."/>
        </authorList>
    </citation>
    <scope>NUCLEOTIDE SEQUENCE [LARGE SCALE GENOMIC DNA]</scope>
    <source>
        <strain evidence="2 3">ATCC MYA-4762</strain>
    </source>
</reference>
<feature type="compositionally biased region" description="Basic residues" evidence="1">
    <location>
        <begin position="137"/>
        <end position="148"/>
    </location>
</feature>
<keyword evidence="3" id="KW-1185">Reference proteome</keyword>
<organism evidence="2 3">
    <name type="scientific">Terfezia boudieri ATCC MYA-4762</name>
    <dbReference type="NCBI Taxonomy" id="1051890"/>
    <lineage>
        <taxon>Eukaryota</taxon>
        <taxon>Fungi</taxon>
        <taxon>Dikarya</taxon>
        <taxon>Ascomycota</taxon>
        <taxon>Pezizomycotina</taxon>
        <taxon>Pezizomycetes</taxon>
        <taxon>Pezizales</taxon>
        <taxon>Pezizaceae</taxon>
        <taxon>Terfezia</taxon>
    </lineage>
</organism>
<feature type="compositionally biased region" description="Basic and acidic residues" evidence="1">
    <location>
        <begin position="192"/>
        <end position="215"/>
    </location>
</feature>
<evidence type="ECO:0000313" key="2">
    <source>
        <dbReference type="EMBL" id="RPB19038.1"/>
    </source>
</evidence>
<gene>
    <name evidence="2" type="ORF">L211DRAFT_853547</name>
</gene>
<dbReference type="InParanoid" id="A0A3N4LBD4"/>
<name>A0A3N4LBD4_9PEZI</name>
<feature type="compositionally biased region" description="Basic and acidic residues" evidence="1">
    <location>
        <begin position="89"/>
        <end position="99"/>
    </location>
</feature>
<evidence type="ECO:0000313" key="3">
    <source>
        <dbReference type="Proteomes" id="UP000267821"/>
    </source>
</evidence>
<feature type="region of interest" description="Disordered" evidence="1">
    <location>
        <begin position="20"/>
        <end position="45"/>
    </location>
</feature>
<feature type="region of interest" description="Disordered" evidence="1">
    <location>
        <begin position="83"/>
        <end position="109"/>
    </location>
</feature>
<sequence length="242" mass="27186">MTAMEKAFEKQLGIPTQRARGCEGWLRRSSDGRSTRAKREVSGLEKGKVRSLKLESLECASMDTNRRKERQIQKEVEKKIRPDLSSWDGHGRNSYHLETRPSSGLKDTFKKPPTLLEATDAFENAHLYTISHEFPSIRRRRSRKRARVRIAPLTEPTPKHPTMDISSSRRNKRGAGWGQNGKGKAKRKDSRKGKEGEGVTEPHPREEGKKGEKARAPNTVAALPLHSGTWTTTAGIPEATTT</sequence>
<dbReference type="EMBL" id="ML121600">
    <property type="protein sequence ID" value="RPB19038.1"/>
    <property type="molecule type" value="Genomic_DNA"/>
</dbReference>
<evidence type="ECO:0000256" key="1">
    <source>
        <dbReference type="SAM" id="MobiDB-lite"/>
    </source>
</evidence>
<feature type="compositionally biased region" description="Low complexity" evidence="1">
    <location>
        <begin position="229"/>
        <end position="242"/>
    </location>
</feature>
<dbReference type="Proteomes" id="UP000267821">
    <property type="component" value="Unassembled WGS sequence"/>
</dbReference>
<dbReference type="AlphaFoldDB" id="A0A3N4LBD4"/>
<feature type="region of interest" description="Disordered" evidence="1">
    <location>
        <begin position="136"/>
        <end position="242"/>
    </location>
</feature>
<feature type="compositionally biased region" description="Basic and acidic residues" evidence="1">
    <location>
        <begin position="25"/>
        <end position="45"/>
    </location>
</feature>
<proteinExistence type="predicted"/>
<protein>
    <submittedName>
        <fullName evidence="2">Uncharacterized protein</fullName>
    </submittedName>
</protein>